<sequence length="128" mass="14513">MGNKDEVLEYLIAQLRQRVNSNQCGGLMQEVRSLKNQLRDVSVLVAELQEDNIKKSERISHLTGQVKELHMVLVKAAGDVEAYKLARKGEHGPEQSGCRKEDAQGCEHDWYFYDTSASMMCRICGLKK</sequence>
<name>A0A6X9V8L7_SALEN</name>
<reference evidence="1" key="1">
    <citation type="journal article" date="2018" name="Genome Biol.">
        <title>SKESA: strategic k-mer extension for scrupulous assemblies.</title>
        <authorList>
            <person name="Souvorov A."/>
            <person name="Agarwala R."/>
            <person name="Lipman D.J."/>
        </authorList>
    </citation>
    <scope>NUCLEOTIDE SEQUENCE</scope>
    <source>
        <strain evidence="1">ILBSalm5516193</strain>
    </source>
</reference>
<organism evidence="1">
    <name type="scientific">Salmonella enteritidis</name>
    <dbReference type="NCBI Taxonomy" id="149539"/>
    <lineage>
        <taxon>Bacteria</taxon>
        <taxon>Pseudomonadati</taxon>
        <taxon>Pseudomonadota</taxon>
        <taxon>Gammaproteobacteria</taxon>
        <taxon>Enterobacterales</taxon>
        <taxon>Enterobacteriaceae</taxon>
        <taxon>Salmonella</taxon>
    </lineage>
</organism>
<protein>
    <submittedName>
        <fullName evidence="1">Uncharacterized protein</fullName>
    </submittedName>
</protein>
<accession>A0A6X9V8L7</accession>
<dbReference type="AlphaFoldDB" id="A0A6X9V8L7"/>
<evidence type="ECO:0000313" key="1">
    <source>
        <dbReference type="EMBL" id="HAB2885989.1"/>
    </source>
</evidence>
<comment type="caution">
    <text evidence="1">The sequence shown here is derived from an EMBL/GenBank/DDBJ whole genome shotgun (WGS) entry which is preliminary data.</text>
</comment>
<gene>
    <name evidence="1" type="ORF">GJF44_23230</name>
</gene>
<dbReference type="EMBL" id="DAAGFW010000024">
    <property type="protein sequence ID" value="HAB2885989.1"/>
    <property type="molecule type" value="Genomic_DNA"/>
</dbReference>
<reference evidence="1" key="2">
    <citation type="submission" date="2019-02" db="EMBL/GenBank/DDBJ databases">
        <authorList>
            <consortium name="NCBI Pathogen Detection Project"/>
        </authorList>
    </citation>
    <scope>NUCLEOTIDE SEQUENCE</scope>
    <source>
        <strain evidence="1">ILBSalm5516193</strain>
    </source>
</reference>
<proteinExistence type="predicted"/>